<dbReference type="InterPro" id="IPR032675">
    <property type="entry name" value="LRR_dom_sf"/>
</dbReference>
<reference evidence="8" key="2">
    <citation type="journal article" date="2010" name="Genome Res.">
        <title>Population genomic sequencing of Coccidioides fungi reveals recent hybridization and transposon control.</title>
        <authorList>
            <person name="Neafsey D.E."/>
            <person name="Barker B.M."/>
            <person name="Sharpton T.J."/>
            <person name="Stajich J.E."/>
            <person name="Park D.J."/>
            <person name="Whiston E."/>
            <person name="Hung C.-Y."/>
            <person name="McMahan C."/>
            <person name="White J."/>
            <person name="Sykes S."/>
            <person name="Heiman D."/>
            <person name="Young S."/>
            <person name="Zeng Q."/>
            <person name="Abouelleil A."/>
            <person name="Aftuck L."/>
            <person name="Bessette D."/>
            <person name="Brown A."/>
            <person name="FitzGerald M."/>
            <person name="Lui A."/>
            <person name="Macdonald J.P."/>
            <person name="Priest M."/>
            <person name="Orbach M.J."/>
            <person name="Galgiani J.N."/>
            <person name="Kirkland T.N."/>
            <person name="Cole G.T."/>
            <person name="Birren B.W."/>
            <person name="Henn M.R."/>
            <person name="Taylor J.W."/>
            <person name="Rounsley S.D."/>
        </authorList>
    </citation>
    <scope>GENOME REANNOTATION</scope>
    <source>
        <strain evidence="8">RS</strain>
    </source>
</reference>
<dbReference type="Gene3D" id="2.30.30.190">
    <property type="entry name" value="CAP Gly-rich-like domain"/>
    <property type="match status" value="1"/>
</dbReference>
<dbReference type="Proteomes" id="UP000001261">
    <property type="component" value="Unassembled WGS sequence"/>
</dbReference>
<dbReference type="OrthoDB" id="5273213at2759"/>
<dbReference type="SMART" id="SM01052">
    <property type="entry name" value="CAP_GLY"/>
    <property type="match status" value="1"/>
</dbReference>
<gene>
    <name evidence="7" type="ORF">CIMG_01606</name>
</gene>
<evidence type="ECO:0000313" key="8">
    <source>
        <dbReference type="Proteomes" id="UP000001261"/>
    </source>
</evidence>
<keyword evidence="3" id="KW-0677">Repeat</keyword>
<dbReference type="SUPFAM" id="SSF74924">
    <property type="entry name" value="Cap-Gly domain"/>
    <property type="match status" value="1"/>
</dbReference>
<evidence type="ECO:0000256" key="2">
    <source>
        <dbReference type="ARBA" id="ARBA00022614"/>
    </source>
</evidence>
<feature type="compositionally biased region" description="Acidic residues" evidence="5">
    <location>
        <begin position="546"/>
        <end position="563"/>
    </location>
</feature>
<dbReference type="FunCoup" id="A0A0E1S0G0">
    <property type="interactions" value="615"/>
</dbReference>
<feature type="region of interest" description="Disordered" evidence="5">
    <location>
        <begin position="546"/>
        <end position="565"/>
    </location>
</feature>
<accession>A0A0E1S0G0</accession>
<proteinExistence type="predicted"/>
<dbReference type="EMBL" id="GG704911">
    <property type="protein sequence ID" value="EAS36252.2"/>
    <property type="molecule type" value="Genomic_DNA"/>
</dbReference>
<dbReference type="InterPro" id="IPR050576">
    <property type="entry name" value="Cilia_flagella_integrity"/>
</dbReference>
<evidence type="ECO:0000259" key="6">
    <source>
        <dbReference type="PROSITE" id="PS50245"/>
    </source>
</evidence>
<dbReference type="STRING" id="246410.A0A0E1S0G0"/>
<name>A0A0E1S0G0_COCIM</name>
<keyword evidence="8" id="KW-1185">Reference proteome</keyword>
<protein>
    <submittedName>
        <fullName evidence="7">Tubulin-specific chaperone</fullName>
    </submittedName>
</protein>
<keyword evidence="4" id="KW-0966">Cell projection</keyword>
<reference evidence="8" key="1">
    <citation type="journal article" date="2009" name="Genome Res.">
        <title>Comparative genomic analyses of the human fungal pathogens Coccidioides and their relatives.</title>
        <authorList>
            <person name="Sharpton T.J."/>
            <person name="Stajich J.E."/>
            <person name="Rounsley S.D."/>
            <person name="Gardner M.J."/>
            <person name="Wortman J.R."/>
            <person name="Jordar V.S."/>
            <person name="Maiti R."/>
            <person name="Kodira C.D."/>
            <person name="Neafsey D.E."/>
            <person name="Zeng Q."/>
            <person name="Hung C.-Y."/>
            <person name="McMahan C."/>
            <person name="Muszewska A."/>
            <person name="Grynberg M."/>
            <person name="Mandel M.A."/>
            <person name="Kellner E.M."/>
            <person name="Barker B.M."/>
            <person name="Galgiani J.N."/>
            <person name="Orbach M.J."/>
            <person name="Kirkland T.N."/>
            <person name="Cole G.T."/>
            <person name="Henn M.R."/>
            <person name="Birren B.W."/>
            <person name="Taylor J.W."/>
        </authorList>
    </citation>
    <scope>NUCLEOTIDE SEQUENCE [LARGE SCALE GENOMIC DNA]</scope>
    <source>
        <strain evidence="8">RS</strain>
    </source>
</reference>
<dbReference type="PANTHER" id="PTHR45973">
    <property type="entry name" value="PROTEIN PHOSPHATASE 1 REGULATORY SUBUNIT SDS22-RELATED"/>
    <property type="match status" value="1"/>
</dbReference>
<dbReference type="SUPFAM" id="SSF52058">
    <property type="entry name" value="L domain-like"/>
    <property type="match status" value="1"/>
</dbReference>
<dbReference type="PANTHER" id="PTHR45973:SF9">
    <property type="entry name" value="LEUCINE-RICH REPEAT-CONTAINING PROTEIN 46"/>
    <property type="match status" value="1"/>
</dbReference>
<dbReference type="GeneID" id="4567276"/>
<dbReference type="PROSITE" id="PS50245">
    <property type="entry name" value="CAP_GLY_2"/>
    <property type="match status" value="1"/>
</dbReference>
<evidence type="ECO:0000256" key="3">
    <source>
        <dbReference type="ARBA" id="ARBA00022737"/>
    </source>
</evidence>
<evidence type="ECO:0000256" key="1">
    <source>
        <dbReference type="ARBA" id="ARBA00004316"/>
    </source>
</evidence>
<dbReference type="InterPro" id="IPR036859">
    <property type="entry name" value="CAP-Gly_dom_sf"/>
</dbReference>
<dbReference type="VEuPathDB" id="FungiDB:CIMG_01606"/>
<evidence type="ECO:0000313" key="7">
    <source>
        <dbReference type="EMBL" id="EAS36252.2"/>
    </source>
</evidence>
<dbReference type="KEGG" id="cim:CIMG_01606"/>
<keyword evidence="2" id="KW-0433">Leucine-rich repeat</keyword>
<dbReference type="OMA" id="SEESHMF"/>
<evidence type="ECO:0000256" key="5">
    <source>
        <dbReference type="SAM" id="MobiDB-lite"/>
    </source>
</evidence>
<dbReference type="InParanoid" id="A0A0E1S0G0"/>
<dbReference type="Pfam" id="PF01302">
    <property type="entry name" value="CAP_GLY"/>
    <property type="match status" value="1"/>
</dbReference>
<sequence>MSDWETIQRQPVARVGTRRSYDGSLCTIRYIGKVQGTDGEWLGVEWDDPARGKHSGEHKGVKYFECRSNSPTAGSFLRPARLADRPRGFLEALRTKYVSEITSDMSGSPSRGSRPIEISGKVVEEVGFEKIRKQLAALRELKIVILDGMRLRGVLAVDADNDLRKRELEKIKDTCPMIRELDLNRNFLADWIEVMDICEQFMDLRSLKLNGNRLGTVPRDRLVKGVLELSLDETLMTWEEISILSYRFPDLRSLSLSSNQISLVSRPITDTIRELSLESNIFCSLGSLSHLASLPQLNRLSLRRNKISKIQDATEKNAPLVFSPTLTTLDISLNLIDSWAFIDALPTVFPGLTNLRISDNPLYEKPPASTAITGLPEERMTVDEAYMLTLARLSKLRVLNYGKVSPQDRVNGELYYLSLIKKELSAFPESAEKRILASHPRYDELCLIYGTPEIKRLEGDAAINPRSLAARLVNFTFYIPNPNTVASRGYIDDKPVAAQTTTEFKREIPRTFDIYRIKAIVARHFSLPPLSFKLIWETEEWDPVEEGTAEEDEWDSSDEIDGEPAEREWRKKFVRREEEFVDSTRAIEHWLSHDTRELRVRVERY</sequence>
<comment type="subcellular location">
    <subcellularLocation>
        <location evidence="1">Cell projection</location>
    </subcellularLocation>
</comment>
<dbReference type="AlphaFoldDB" id="A0A0E1S0G0"/>
<dbReference type="InterPro" id="IPR000938">
    <property type="entry name" value="CAP-Gly_domain"/>
</dbReference>
<organism evidence="7 8">
    <name type="scientific">Coccidioides immitis (strain RS)</name>
    <name type="common">Valley fever fungus</name>
    <dbReference type="NCBI Taxonomy" id="246410"/>
    <lineage>
        <taxon>Eukaryota</taxon>
        <taxon>Fungi</taxon>
        <taxon>Dikarya</taxon>
        <taxon>Ascomycota</taxon>
        <taxon>Pezizomycotina</taxon>
        <taxon>Eurotiomycetes</taxon>
        <taxon>Eurotiomycetidae</taxon>
        <taxon>Onygenales</taxon>
        <taxon>Onygenaceae</taxon>
        <taxon>Coccidioides</taxon>
    </lineage>
</organism>
<dbReference type="Gene3D" id="3.80.10.10">
    <property type="entry name" value="Ribonuclease Inhibitor"/>
    <property type="match status" value="2"/>
</dbReference>
<feature type="domain" description="CAP-Gly" evidence="6">
    <location>
        <begin position="32"/>
        <end position="78"/>
    </location>
</feature>
<evidence type="ECO:0000256" key="4">
    <source>
        <dbReference type="ARBA" id="ARBA00023273"/>
    </source>
</evidence>
<dbReference type="RefSeq" id="XP_001247835.2">
    <property type="nucleotide sequence ID" value="XM_001247834.2"/>
</dbReference>